<keyword evidence="4" id="KW-1185">Reference proteome</keyword>
<evidence type="ECO:0000256" key="2">
    <source>
        <dbReference type="SAM" id="SignalP"/>
    </source>
</evidence>
<dbReference type="Proteomes" id="UP000005408">
    <property type="component" value="Unassembled WGS sequence"/>
</dbReference>
<reference evidence="3" key="1">
    <citation type="submission" date="2022-08" db="UniProtKB">
        <authorList>
            <consortium name="EnsemblMetazoa"/>
        </authorList>
    </citation>
    <scope>IDENTIFICATION</scope>
    <source>
        <strain evidence="3">05x7-T-G4-1.051#20</strain>
    </source>
</reference>
<name>A0A8W8ME29_MAGGI</name>
<keyword evidence="2" id="KW-0732">Signal</keyword>
<feature type="signal peptide" evidence="2">
    <location>
        <begin position="1"/>
        <end position="20"/>
    </location>
</feature>
<proteinExistence type="predicted"/>
<evidence type="ECO:0000313" key="3">
    <source>
        <dbReference type="EnsemblMetazoa" id="G33292.2:cds"/>
    </source>
</evidence>
<organism evidence="3 4">
    <name type="scientific">Magallana gigas</name>
    <name type="common">Pacific oyster</name>
    <name type="synonym">Crassostrea gigas</name>
    <dbReference type="NCBI Taxonomy" id="29159"/>
    <lineage>
        <taxon>Eukaryota</taxon>
        <taxon>Metazoa</taxon>
        <taxon>Spiralia</taxon>
        <taxon>Lophotrochozoa</taxon>
        <taxon>Mollusca</taxon>
        <taxon>Bivalvia</taxon>
        <taxon>Autobranchia</taxon>
        <taxon>Pteriomorphia</taxon>
        <taxon>Ostreida</taxon>
        <taxon>Ostreoidea</taxon>
        <taxon>Ostreidae</taxon>
        <taxon>Magallana</taxon>
    </lineage>
</organism>
<evidence type="ECO:0000313" key="4">
    <source>
        <dbReference type="Proteomes" id="UP000005408"/>
    </source>
</evidence>
<sequence>MNYQLYLAVLVLCCVSLCSSLDCTRNAKEKCQEDCHWIEINNTCIDCPVGFFGINCLSPCRYPNFGKHCQQDCSHCEKEVCNASFGCLKSNVTTYKEDKEETSSDSDLAMIIGFSVGFGVVVLIAAFFIITITNRRFYTRHLRENAHYVGSVVTEHTISTNRRPPEQYTILCDNNESTGGGIYMLAKSRIMTGEDKEKSVTGVTFLSTKQQLNHTSKAKDEVLTSTYLGKCVHRHWISRTLRVSISNTSPAIAFGGINQTENSYNRFQTTEYEEPKRYQTTAGDAIGQNSNTLNHENSTEYLEAVSCSSENEPRLKKLLNWINIKKDQYENKPDTGELNDLYITPCM</sequence>
<dbReference type="AlphaFoldDB" id="A0A8W8ME29"/>
<evidence type="ECO:0000256" key="1">
    <source>
        <dbReference type="SAM" id="Phobius"/>
    </source>
</evidence>
<keyword evidence="1" id="KW-0812">Transmembrane</keyword>
<accession>A0A8W8ME29</accession>
<keyword evidence="1" id="KW-1133">Transmembrane helix</keyword>
<dbReference type="EnsemblMetazoa" id="G33292.2">
    <property type="protein sequence ID" value="G33292.2:cds"/>
    <property type="gene ID" value="G33292"/>
</dbReference>
<feature type="chain" id="PRO_5036504941" evidence="2">
    <location>
        <begin position="21"/>
        <end position="347"/>
    </location>
</feature>
<protein>
    <submittedName>
        <fullName evidence="3">Uncharacterized protein</fullName>
    </submittedName>
</protein>
<feature type="transmembrane region" description="Helical" evidence="1">
    <location>
        <begin position="108"/>
        <end position="133"/>
    </location>
</feature>
<keyword evidence="1" id="KW-0472">Membrane</keyword>